<accession>A0AA37QDR0</accession>
<gene>
    <name evidence="2" type="ORF">rosag_13410</name>
</gene>
<evidence type="ECO:0000313" key="3">
    <source>
        <dbReference type="Proteomes" id="UP001161325"/>
    </source>
</evidence>
<dbReference type="AlphaFoldDB" id="A0AA37QDR0"/>
<feature type="domain" description="DUF4178" evidence="1">
    <location>
        <begin position="59"/>
        <end position="200"/>
    </location>
</feature>
<sequence length="220" mass="24494">MTGRTANCPNCGAPVLFIWSGAVQTTCAYCQSVLVRHDVDLMRVGTVGDVPPDASPIQRGATGRWRNRGFTVVGRIVYEHARGAWSEWHLRFDDGKGGWLSDAQLEWAVTELVEPTPALPRDPLGQGRGIMRGMTLQHGGEMYTVTSVTRARYRGVEGELPFVYWDKAEVPFADLRTPSARFATIDYSEDPPLFFAGEFVTFESLQLGGLREFEGWPLPR</sequence>
<dbReference type="Proteomes" id="UP001161325">
    <property type="component" value="Unassembled WGS sequence"/>
</dbReference>
<protein>
    <recommendedName>
        <fullName evidence="1">DUF4178 domain-containing protein</fullName>
    </recommendedName>
</protein>
<organism evidence="2 3">
    <name type="scientific">Roseisolibacter agri</name>
    <dbReference type="NCBI Taxonomy" id="2014610"/>
    <lineage>
        <taxon>Bacteria</taxon>
        <taxon>Pseudomonadati</taxon>
        <taxon>Gemmatimonadota</taxon>
        <taxon>Gemmatimonadia</taxon>
        <taxon>Gemmatimonadales</taxon>
        <taxon>Gemmatimonadaceae</taxon>
        <taxon>Roseisolibacter</taxon>
    </lineage>
</organism>
<comment type="caution">
    <text evidence="2">The sequence shown here is derived from an EMBL/GenBank/DDBJ whole genome shotgun (WGS) entry which is preliminary data.</text>
</comment>
<dbReference type="Pfam" id="PF13785">
    <property type="entry name" value="DUF4178"/>
    <property type="match status" value="1"/>
</dbReference>
<dbReference type="EMBL" id="BRXS01000002">
    <property type="protein sequence ID" value="GLC24828.1"/>
    <property type="molecule type" value="Genomic_DNA"/>
</dbReference>
<evidence type="ECO:0000259" key="1">
    <source>
        <dbReference type="Pfam" id="PF13785"/>
    </source>
</evidence>
<evidence type="ECO:0000313" key="2">
    <source>
        <dbReference type="EMBL" id="GLC24828.1"/>
    </source>
</evidence>
<dbReference type="InterPro" id="IPR025235">
    <property type="entry name" value="DUF4178"/>
</dbReference>
<proteinExistence type="predicted"/>
<keyword evidence="3" id="KW-1185">Reference proteome</keyword>
<reference evidence="2" key="1">
    <citation type="submission" date="2022-08" db="EMBL/GenBank/DDBJ databases">
        <title>Draft genome sequencing of Roseisolibacter agri AW1220.</title>
        <authorList>
            <person name="Tobiishi Y."/>
            <person name="Tonouchi A."/>
        </authorList>
    </citation>
    <scope>NUCLEOTIDE SEQUENCE</scope>
    <source>
        <strain evidence="2">AW1220</strain>
    </source>
</reference>
<dbReference type="RefSeq" id="WP_284349272.1">
    <property type="nucleotide sequence ID" value="NZ_BRXS01000002.1"/>
</dbReference>
<name>A0AA37QDR0_9BACT</name>